<protein>
    <submittedName>
        <fullName evidence="3">Uncharacterized protein</fullName>
    </submittedName>
</protein>
<evidence type="ECO:0000313" key="3">
    <source>
        <dbReference type="EMBL" id="CAB9531489.1"/>
    </source>
</evidence>
<gene>
    <name evidence="3" type="ORF">SEMRO_3598_G349510.1</name>
</gene>
<evidence type="ECO:0000256" key="2">
    <source>
        <dbReference type="SAM" id="Phobius"/>
    </source>
</evidence>
<evidence type="ECO:0000313" key="4">
    <source>
        <dbReference type="Proteomes" id="UP001153069"/>
    </source>
</evidence>
<name>A0A9N8F4G2_9STRA</name>
<dbReference type="AlphaFoldDB" id="A0A9N8F4G2"/>
<proteinExistence type="predicted"/>
<keyword evidence="2" id="KW-0472">Membrane</keyword>
<feature type="region of interest" description="Disordered" evidence="1">
    <location>
        <begin position="1"/>
        <end position="75"/>
    </location>
</feature>
<evidence type="ECO:0000256" key="1">
    <source>
        <dbReference type="SAM" id="MobiDB-lite"/>
    </source>
</evidence>
<comment type="caution">
    <text evidence="3">The sequence shown here is derived from an EMBL/GenBank/DDBJ whole genome shotgun (WGS) entry which is preliminary data.</text>
</comment>
<organism evidence="3 4">
    <name type="scientific">Seminavis robusta</name>
    <dbReference type="NCBI Taxonomy" id="568900"/>
    <lineage>
        <taxon>Eukaryota</taxon>
        <taxon>Sar</taxon>
        <taxon>Stramenopiles</taxon>
        <taxon>Ochrophyta</taxon>
        <taxon>Bacillariophyta</taxon>
        <taxon>Bacillariophyceae</taxon>
        <taxon>Bacillariophycidae</taxon>
        <taxon>Naviculales</taxon>
        <taxon>Naviculaceae</taxon>
        <taxon>Seminavis</taxon>
    </lineage>
</organism>
<accession>A0A9N8F4G2</accession>
<sequence>MVDAENGSRFPEKSMLRAAQQDARRAPRSGEGGGDTLSIHPRETTRNTENASTQSLEGPPYQSIPSSGKANQSKSDDKWAWQWAWQSVPFYEQHHPKENNADDCQRLRFCFQVVRALVGGVSSPHFQAFFVVLVYLLSNFFQLDWEKVDL</sequence>
<keyword evidence="4" id="KW-1185">Reference proteome</keyword>
<dbReference type="EMBL" id="CAICTM010003596">
    <property type="protein sequence ID" value="CAB9531489.1"/>
    <property type="molecule type" value="Genomic_DNA"/>
</dbReference>
<dbReference type="Proteomes" id="UP001153069">
    <property type="component" value="Unassembled WGS sequence"/>
</dbReference>
<feature type="compositionally biased region" description="Polar residues" evidence="1">
    <location>
        <begin position="47"/>
        <end position="56"/>
    </location>
</feature>
<reference evidence="3" key="1">
    <citation type="submission" date="2020-06" db="EMBL/GenBank/DDBJ databases">
        <authorList>
            <consortium name="Plant Systems Biology data submission"/>
        </authorList>
    </citation>
    <scope>NUCLEOTIDE SEQUENCE</scope>
    <source>
        <strain evidence="3">D6</strain>
    </source>
</reference>
<keyword evidence="2" id="KW-0812">Transmembrane</keyword>
<feature type="transmembrane region" description="Helical" evidence="2">
    <location>
        <begin position="116"/>
        <end position="137"/>
    </location>
</feature>
<keyword evidence="2" id="KW-1133">Transmembrane helix</keyword>
<feature type="compositionally biased region" description="Polar residues" evidence="1">
    <location>
        <begin position="63"/>
        <end position="73"/>
    </location>
</feature>